<dbReference type="Pfam" id="PF00010">
    <property type="entry name" value="HLH"/>
    <property type="match status" value="1"/>
</dbReference>
<evidence type="ECO:0000256" key="5">
    <source>
        <dbReference type="SAM" id="MobiDB-lite"/>
    </source>
</evidence>
<sequence length="302" mass="34711">MDESREEWLSDLEMDDCNLIGDMNSLVEVFEGENSVQQELWWKGHYSDANLIKESTTLRSDILKSLMPNPLAFEDYTAVPHIPKKTCQYHGEYSKETLEEPENNRKSKRGRSSSIVQDHITTERKRRENITRMFIALSAIIPGLKKMDRVSILKYAFDYVKYLQKRVKDLEEQNKKRKIESAVCFKMNKSNVSTVADDFSCKPDGLDTPIKICCPKVEARVLAKVVLIRVMCEKQKNIVPKLLAKLEALNLSIVCINVLPFGNSMLNITSIAQMGHGQFSMRMDVLMKVLTEDLFECCNMQQ</sequence>
<feature type="domain" description="BHLH" evidence="6">
    <location>
        <begin position="114"/>
        <end position="163"/>
    </location>
</feature>
<protein>
    <submittedName>
        <fullName evidence="8">Transcription factor bHLH18-like</fullName>
    </submittedName>
</protein>
<organism evidence="7 8">
    <name type="scientific">Abrus precatorius</name>
    <name type="common">Indian licorice</name>
    <name type="synonym">Glycine abrus</name>
    <dbReference type="NCBI Taxonomy" id="3816"/>
    <lineage>
        <taxon>Eukaryota</taxon>
        <taxon>Viridiplantae</taxon>
        <taxon>Streptophyta</taxon>
        <taxon>Embryophyta</taxon>
        <taxon>Tracheophyta</taxon>
        <taxon>Spermatophyta</taxon>
        <taxon>Magnoliopsida</taxon>
        <taxon>eudicotyledons</taxon>
        <taxon>Gunneridae</taxon>
        <taxon>Pentapetalae</taxon>
        <taxon>rosids</taxon>
        <taxon>fabids</taxon>
        <taxon>Fabales</taxon>
        <taxon>Fabaceae</taxon>
        <taxon>Papilionoideae</taxon>
        <taxon>50 kb inversion clade</taxon>
        <taxon>NPAAA clade</taxon>
        <taxon>indigoferoid/millettioid clade</taxon>
        <taxon>Abreae</taxon>
        <taxon>Abrus</taxon>
    </lineage>
</organism>
<dbReference type="InterPro" id="IPR011598">
    <property type="entry name" value="bHLH_dom"/>
</dbReference>
<dbReference type="GO" id="GO:0005634">
    <property type="term" value="C:nucleus"/>
    <property type="evidence" value="ECO:0007669"/>
    <property type="project" value="UniProtKB-SubCell"/>
</dbReference>
<dbReference type="PROSITE" id="PS50888">
    <property type="entry name" value="BHLH"/>
    <property type="match status" value="1"/>
</dbReference>
<evidence type="ECO:0000256" key="4">
    <source>
        <dbReference type="ARBA" id="ARBA00023242"/>
    </source>
</evidence>
<dbReference type="Gene3D" id="4.10.280.10">
    <property type="entry name" value="Helix-loop-helix DNA-binding domain"/>
    <property type="match status" value="1"/>
</dbReference>
<dbReference type="AlphaFoldDB" id="A0A8B8K083"/>
<comment type="subcellular location">
    <subcellularLocation>
        <location evidence="1">Nucleus</location>
    </subcellularLocation>
</comment>
<dbReference type="RefSeq" id="XP_027337130.1">
    <property type="nucleotide sequence ID" value="XM_027481329.1"/>
</dbReference>
<gene>
    <name evidence="8" type="primary">LOC113850787</name>
</gene>
<keyword evidence="2" id="KW-0805">Transcription regulation</keyword>
<dbReference type="OrthoDB" id="690068at2759"/>
<evidence type="ECO:0000259" key="6">
    <source>
        <dbReference type="PROSITE" id="PS50888"/>
    </source>
</evidence>
<dbReference type="PANTHER" id="PTHR45959:SF2">
    <property type="entry name" value="BHLH TRANSCRIPTION FACTOR"/>
    <property type="match status" value="1"/>
</dbReference>
<evidence type="ECO:0000256" key="1">
    <source>
        <dbReference type="ARBA" id="ARBA00004123"/>
    </source>
</evidence>
<reference evidence="8" key="2">
    <citation type="submission" date="2025-08" db="UniProtKB">
        <authorList>
            <consortium name="RefSeq"/>
        </authorList>
    </citation>
    <scope>IDENTIFICATION</scope>
    <source>
        <tissue evidence="8">Young leaves</tissue>
    </source>
</reference>
<keyword evidence="3" id="KW-0804">Transcription</keyword>
<name>A0A8B8K083_ABRPR</name>
<dbReference type="SUPFAM" id="SSF47459">
    <property type="entry name" value="HLH, helix-loop-helix DNA-binding domain"/>
    <property type="match status" value="1"/>
</dbReference>
<dbReference type="SMART" id="SM00353">
    <property type="entry name" value="HLH"/>
    <property type="match status" value="1"/>
</dbReference>
<reference evidence="7" key="1">
    <citation type="journal article" date="2019" name="Toxins">
        <title>Detection of Abrin-Like and Prepropulchellin-Like Toxin Genes and Transcripts Using Whole Genome Sequencing and Full-Length Transcript Sequencing of Abrus precatorius.</title>
        <authorList>
            <person name="Hovde B.T."/>
            <person name="Daligault H.E."/>
            <person name="Hanschen E.R."/>
            <person name="Kunde Y.A."/>
            <person name="Johnson M.B."/>
            <person name="Starkenburg S.R."/>
            <person name="Johnson S.L."/>
        </authorList>
    </citation>
    <scope>NUCLEOTIDE SEQUENCE [LARGE SCALE GENOMIC DNA]</scope>
</reference>
<dbReference type="KEGG" id="aprc:113850787"/>
<evidence type="ECO:0000256" key="2">
    <source>
        <dbReference type="ARBA" id="ARBA00023015"/>
    </source>
</evidence>
<feature type="region of interest" description="Disordered" evidence="5">
    <location>
        <begin position="94"/>
        <end position="122"/>
    </location>
</feature>
<dbReference type="InterPro" id="IPR052610">
    <property type="entry name" value="bHLH_transcription_regulator"/>
</dbReference>
<dbReference type="GeneID" id="113850787"/>
<accession>A0A8B8K083</accession>
<evidence type="ECO:0000313" key="8">
    <source>
        <dbReference type="RefSeq" id="XP_027337130.1"/>
    </source>
</evidence>
<feature type="compositionally biased region" description="Basic and acidic residues" evidence="5">
    <location>
        <begin position="94"/>
        <end position="105"/>
    </location>
</feature>
<evidence type="ECO:0000256" key="3">
    <source>
        <dbReference type="ARBA" id="ARBA00023163"/>
    </source>
</evidence>
<evidence type="ECO:0000313" key="7">
    <source>
        <dbReference type="Proteomes" id="UP000694853"/>
    </source>
</evidence>
<dbReference type="GO" id="GO:0046983">
    <property type="term" value="F:protein dimerization activity"/>
    <property type="evidence" value="ECO:0007669"/>
    <property type="project" value="InterPro"/>
</dbReference>
<proteinExistence type="predicted"/>
<dbReference type="Proteomes" id="UP000694853">
    <property type="component" value="Unplaced"/>
</dbReference>
<keyword evidence="4" id="KW-0539">Nucleus</keyword>
<keyword evidence="7" id="KW-1185">Reference proteome</keyword>
<dbReference type="InterPro" id="IPR036638">
    <property type="entry name" value="HLH_DNA-bd_sf"/>
</dbReference>
<dbReference type="PANTHER" id="PTHR45959">
    <property type="entry name" value="BHLH TRANSCRIPTION FACTOR"/>
    <property type="match status" value="1"/>
</dbReference>